<sequence length="264" mass="30959">KARQLALGDTNDSDDEEEDEEDEEHIAQLHKRSRDEDEEMEEISTTKLFKKNIYKKKNNSNKKKKNIYADQIMYAEYFEMMPSNLFQDWVMMICPVGKRCLVTSGGGQTIARSRRGHLLNRFQSVLPNGSSSNRSSDFCILDCVYDAVHWTFYVLDVMCWRGYPIYDCDTNFRHFWLQTRIGPHEFDRPDYHNQFYKFKPLKPVLTTELAAVVHDPEGYLKQQHDDDYPIDGLLFYHQQARYQGGSTPLVGWVPRDSMSNLSVQ</sequence>
<dbReference type="AlphaFoldDB" id="A0A367IUR6"/>
<evidence type="ECO:0000259" key="11">
    <source>
        <dbReference type="Pfam" id="PF21974"/>
    </source>
</evidence>
<keyword evidence="9" id="KW-0539">Nucleus</keyword>
<organism evidence="12 13">
    <name type="scientific">Rhizopus stolonifer</name>
    <name type="common">Rhizopus nigricans</name>
    <dbReference type="NCBI Taxonomy" id="4846"/>
    <lineage>
        <taxon>Eukaryota</taxon>
        <taxon>Fungi</taxon>
        <taxon>Fungi incertae sedis</taxon>
        <taxon>Mucoromycota</taxon>
        <taxon>Mucoromycotina</taxon>
        <taxon>Mucoromycetes</taxon>
        <taxon>Mucorales</taxon>
        <taxon>Mucorineae</taxon>
        <taxon>Rhizopodaceae</taxon>
        <taxon>Rhizopus</taxon>
    </lineage>
</organism>
<dbReference type="PANTHER" id="PTHR13403:SF6">
    <property type="entry name" value="SNURPORTIN-1"/>
    <property type="match status" value="1"/>
</dbReference>
<dbReference type="InterPro" id="IPR017336">
    <property type="entry name" value="Snurportin-1"/>
</dbReference>
<evidence type="ECO:0000256" key="10">
    <source>
        <dbReference type="SAM" id="MobiDB-lite"/>
    </source>
</evidence>
<dbReference type="GO" id="GO:0061015">
    <property type="term" value="P:snRNA import into nucleus"/>
    <property type="evidence" value="ECO:0007669"/>
    <property type="project" value="InterPro"/>
</dbReference>
<dbReference type="STRING" id="4846.A0A367IUR6"/>
<protein>
    <recommendedName>
        <fullName evidence="5">Snurportin-1</fullName>
    </recommendedName>
</protein>
<evidence type="ECO:0000313" key="12">
    <source>
        <dbReference type="EMBL" id="RCH81417.1"/>
    </source>
</evidence>
<dbReference type="OrthoDB" id="10003593at2759"/>
<dbReference type="Pfam" id="PF21974">
    <property type="entry name" value="SPN1_m3Gcap_bd"/>
    <property type="match status" value="1"/>
</dbReference>
<comment type="similarity">
    <text evidence="4">Belongs to the snurportin family.</text>
</comment>
<dbReference type="InterPro" id="IPR047857">
    <property type="entry name" value="Snurportin1_C"/>
</dbReference>
<dbReference type="PANTHER" id="PTHR13403">
    <property type="entry name" value="SNURPORTIN1 RNUT1 PROTEIN RNA, U TRANSPORTER 1"/>
    <property type="match status" value="1"/>
</dbReference>
<dbReference type="GO" id="GO:0003723">
    <property type="term" value="F:RNA binding"/>
    <property type="evidence" value="ECO:0007669"/>
    <property type="project" value="UniProtKB-KW"/>
</dbReference>
<name>A0A367IUR6_RHIST</name>
<feature type="compositionally biased region" description="Acidic residues" evidence="10">
    <location>
        <begin position="11"/>
        <end position="24"/>
    </location>
</feature>
<evidence type="ECO:0000256" key="6">
    <source>
        <dbReference type="ARBA" id="ARBA00022448"/>
    </source>
</evidence>
<evidence type="ECO:0000256" key="5">
    <source>
        <dbReference type="ARBA" id="ARBA00016034"/>
    </source>
</evidence>
<evidence type="ECO:0000313" key="13">
    <source>
        <dbReference type="Proteomes" id="UP000253551"/>
    </source>
</evidence>
<accession>A0A367IUR6</accession>
<evidence type="ECO:0000256" key="3">
    <source>
        <dbReference type="ARBA" id="ARBA00004496"/>
    </source>
</evidence>
<dbReference type="GO" id="GO:0005737">
    <property type="term" value="C:cytoplasm"/>
    <property type="evidence" value="ECO:0007669"/>
    <property type="project" value="UniProtKB-SubCell"/>
</dbReference>
<keyword evidence="6" id="KW-0813">Transport</keyword>
<evidence type="ECO:0000256" key="2">
    <source>
        <dbReference type="ARBA" id="ARBA00004123"/>
    </source>
</evidence>
<comment type="subcellular location">
    <subcellularLocation>
        <location evidence="3">Cytoplasm</location>
    </subcellularLocation>
    <subcellularLocation>
        <location evidence="2">Nucleus</location>
    </subcellularLocation>
</comment>
<evidence type="ECO:0000256" key="9">
    <source>
        <dbReference type="ARBA" id="ARBA00023242"/>
    </source>
</evidence>
<gene>
    <name evidence="12" type="ORF">CU098_007367</name>
</gene>
<reference evidence="12 13" key="1">
    <citation type="journal article" date="2018" name="G3 (Bethesda)">
        <title>Phylogenetic and Phylogenomic Definition of Rhizopus Species.</title>
        <authorList>
            <person name="Gryganskyi A.P."/>
            <person name="Golan J."/>
            <person name="Dolatabadi S."/>
            <person name="Mondo S."/>
            <person name="Robb S."/>
            <person name="Idnurm A."/>
            <person name="Muszewska A."/>
            <person name="Steczkiewicz K."/>
            <person name="Masonjones S."/>
            <person name="Liao H.L."/>
            <person name="Gajdeczka M.T."/>
            <person name="Anike F."/>
            <person name="Vuek A."/>
            <person name="Anishchenko I.M."/>
            <person name="Voigt K."/>
            <person name="de Hoog G.S."/>
            <person name="Smith M.E."/>
            <person name="Heitman J."/>
            <person name="Vilgalys R."/>
            <person name="Stajich J.E."/>
        </authorList>
    </citation>
    <scope>NUCLEOTIDE SEQUENCE [LARGE SCALE GENOMIC DNA]</scope>
    <source>
        <strain evidence="12 13">LSU 92-RS-03</strain>
    </source>
</reference>
<feature type="region of interest" description="Disordered" evidence="10">
    <location>
        <begin position="1"/>
        <end position="42"/>
    </location>
</feature>
<evidence type="ECO:0000256" key="8">
    <source>
        <dbReference type="ARBA" id="ARBA00022884"/>
    </source>
</evidence>
<keyword evidence="7" id="KW-0963">Cytoplasm</keyword>
<dbReference type="GO" id="GO:0005634">
    <property type="term" value="C:nucleus"/>
    <property type="evidence" value="ECO:0007669"/>
    <property type="project" value="UniProtKB-SubCell"/>
</dbReference>
<dbReference type="Proteomes" id="UP000253551">
    <property type="component" value="Unassembled WGS sequence"/>
</dbReference>
<evidence type="ECO:0000256" key="4">
    <source>
        <dbReference type="ARBA" id="ARBA00007540"/>
    </source>
</evidence>
<feature type="domain" description="Snurportin-1 m3G cap-binding" evidence="11">
    <location>
        <begin position="71"/>
        <end position="253"/>
    </location>
</feature>
<keyword evidence="13" id="KW-1185">Reference proteome</keyword>
<feature type="non-terminal residue" evidence="12">
    <location>
        <position position="1"/>
    </location>
</feature>
<dbReference type="Gene3D" id="3.30.470.30">
    <property type="entry name" value="DNA ligase/mRNA capping enzyme"/>
    <property type="match status" value="1"/>
</dbReference>
<comment type="caution">
    <text evidence="12">The sequence shown here is derived from an EMBL/GenBank/DDBJ whole genome shotgun (WGS) entry which is preliminary data.</text>
</comment>
<proteinExistence type="inferred from homology"/>
<evidence type="ECO:0000256" key="7">
    <source>
        <dbReference type="ARBA" id="ARBA00022490"/>
    </source>
</evidence>
<keyword evidence="8" id="KW-0694">RNA-binding</keyword>
<dbReference type="SUPFAM" id="SSF56091">
    <property type="entry name" value="DNA ligase/mRNA capping enzyme, catalytic domain"/>
    <property type="match status" value="1"/>
</dbReference>
<evidence type="ECO:0000256" key="1">
    <source>
        <dbReference type="ARBA" id="ARBA00003975"/>
    </source>
</evidence>
<dbReference type="EMBL" id="PJQM01005530">
    <property type="protein sequence ID" value="RCH81417.1"/>
    <property type="molecule type" value="Genomic_DNA"/>
</dbReference>
<comment type="function">
    <text evidence="1">Functions as an U snRNP-specific nuclear import adapter. Involved in the trimethylguanosine (m3G)-cap-dependent nuclear import of U snRNPs. Binds specifically to the terminal m3G-cap U snRNAs.</text>
</comment>
<dbReference type="CDD" id="cd09232">
    <property type="entry name" value="Snurportin-1_C"/>
    <property type="match status" value="1"/>
</dbReference>